<feature type="coiled-coil region" evidence="1">
    <location>
        <begin position="66"/>
        <end position="121"/>
    </location>
</feature>
<feature type="compositionally biased region" description="Basic and acidic residues" evidence="2">
    <location>
        <begin position="250"/>
        <end position="302"/>
    </location>
</feature>
<keyword evidence="1" id="KW-0175">Coiled coil</keyword>
<keyword evidence="4" id="KW-1185">Reference proteome</keyword>
<evidence type="ECO:0000313" key="3">
    <source>
        <dbReference type="EMBL" id="KAK3207702.1"/>
    </source>
</evidence>
<proteinExistence type="predicted"/>
<feature type="compositionally biased region" description="Low complexity" evidence="2">
    <location>
        <begin position="235"/>
        <end position="249"/>
    </location>
</feature>
<feature type="compositionally biased region" description="Basic and acidic residues" evidence="2">
    <location>
        <begin position="333"/>
        <end position="363"/>
    </location>
</feature>
<accession>A0AAN6LX22</accession>
<comment type="caution">
    <text evidence="3">The sequence shown here is derived from an EMBL/GenBank/DDBJ whole genome shotgun (WGS) entry which is preliminary data.</text>
</comment>
<feature type="region of interest" description="Disordered" evidence="2">
    <location>
        <begin position="599"/>
        <end position="639"/>
    </location>
</feature>
<dbReference type="AlphaFoldDB" id="A0AAN6LX22"/>
<feature type="compositionally biased region" description="Basic and acidic residues" evidence="2">
    <location>
        <begin position="393"/>
        <end position="403"/>
    </location>
</feature>
<feature type="compositionally biased region" description="Basic and acidic residues" evidence="2">
    <location>
        <begin position="311"/>
        <end position="324"/>
    </location>
</feature>
<dbReference type="EMBL" id="WVTA01000008">
    <property type="protein sequence ID" value="KAK3207702.1"/>
    <property type="molecule type" value="Genomic_DNA"/>
</dbReference>
<evidence type="ECO:0000256" key="1">
    <source>
        <dbReference type="SAM" id="Coils"/>
    </source>
</evidence>
<organism evidence="3 4">
    <name type="scientific">Pseudopithomyces chartarum</name>
    <dbReference type="NCBI Taxonomy" id="1892770"/>
    <lineage>
        <taxon>Eukaryota</taxon>
        <taxon>Fungi</taxon>
        <taxon>Dikarya</taxon>
        <taxon>Ascomycota</taxon>
        <taxon>Pezizomycotina</taxon>
        <taxon>Dothideomycetes</taxon>
        <taxon>Pleosporomycetidae</taxon>
        <taxon>Pleosporales</taxon>
        <taxon>Massarineae</taxon>
        <taxon>Didymosphaeriaceae</taxon>
        <taxon>Pseudopithomyces</taxon>
    </lineage>
</organism>
<feature type="compositionally biased region" description="Polar residues" evidence="2">
    <location>
        <begin position="459"/>
        <end position="470"/>
    </location>
</feature>
<gene>
    <name evidence="3" type="ORF">GRF29_96g85614</name>
</gene>
<sequence>MAVDLEVDHSHEIQDLKHSLRTAGLELSLERSKHSVEIVAKDEDIRKLQVSQCLLQNESSDLHEQLEAEQARADGLDLELSEALSKLDEQIAAAELAQNQIRTQAREVANLKAELKAMENVTSDSNKLLSEKLALTRELSSLRPEVEHLRAQVETNNGLLAEKLSLQRQLNTAQVELENEKRTSARALAKQGKKLEEDEGLRAQVEELRNEVAAEKKNRIKAEATLAQAEKATEQAQADLEAQQQAAERAQAKLDKQGKKTSKRDEERDAEIERLSQELSLEKRARLAAEKAGAENSERDAQVEELQEQLNEEKRQRERLEKANKKASQQSNEKADSEANDLKKELEVEKRERKKQEKEHAKSLAELQAKNTILDDKLSAFREKLRSTKATLKQREEELEHASRAQTAPPTKPLRESSLKPTKGIRKRLAASVEPETALGTPGHDLPSKKTKRGISAIGDTSNFSLTPFLNRTVAPGEPTIMEEPSDDEDALTTASAQEAVATPTAPPKEKAKPKPKALAPSASNKANAKPGARKKTTAPILDVVAEEASQLSSRSNSENISAATTIPLKTADGPAKTKSGLVPKIKPRKSLMSFAAFTDEPAAEKKKKRKLGASSGLGKTLFDDDDEGEEDAAPKKSGKGIFAARALGGLKMGKGLGRPPISGGFNAMSDEGFAFSPLKKDRRGREGPGASFLK</sequence>
<feature type="compositionally biased region" description="Polar residues" evidence="2">
    <location>
        <begin position="550"/>
        <end position="565"/>
    </location>
</feature>
<name>A0AAN6LX22_9PLEO</name>
<evidence type="ECO:0000256" key="2">
    <source>
        <dbReference type="SAM" id="MobiDB-lite"/>
    </source>
</evidence>
<feature type="compositionally biased region" description="Low complexity" evidence="2">
    <location>
        <begin position="517"/>
        <end position="531"/>
    </location>
</feature>
<dbReference type="Proteomes" id="UP001280581">
    <property type="component" value="Unassembled WGS sequence"/>
</dbReference>
<reference evidence="3 4" key="1">
    <citation type="submission" date="2021-02" db="EMBL/GenBank/DDBJ databases">
        <title>Genome assembly of Pseudopithomyces chartarum.</title>
        <authorList>
            <person name="Jauregui R."/>
            <person name="Singh J."/>
            <person name="Voisey C."/>
        </authorList>
    </citation>
    <scope>NUCLEOTIDE SEQUENCE [LARGE SCALE GENOMIC DNA]</scope>
    <source>
        <strain evidence="3 4">AGR01</strain>
    </source>
</reference>
<feature type="region of interest" description="Disordered" evidence="2">
    <location>
        <begin position="389"/>
        <end position="585"/>
    </location>
</feature>
<feature type="region of interest" description="Disordered" evidence="2">
    <location>
        <begin position="235"/>
        <end position="375"/>
    </location>
</feature>
<evidence type="ECO:0000313" key="4">
    <source>
        <dbReference type="Proteomes" id="UP001280581"/>
    </source>
</evidence>
<feature type="region of interest" description="Disordered" evidence="2">
    <location>
        <begin position="675"/>
        <end position="695"/>
    </location>
</feature>
<protein>
    <submittedName>
        <fullName evidence="3">Uncharacterized protein</fullName>
    </submittedName>
</protein>